<organism evidence="2 3">
    <name type="scientific">Astrephomene gubernaculifera</name>
    <dbReference type="NCBI Taxonomy" id="47775"/>
    <lineage>
        <taxon>Eukaryota</taxon>
        <taxon>Viridiplantae</taxon>
        <taxon>Chlorophyta</taxon>
        <taxon>core chlorophytes</taxon>
        <taxon>Chlorophyceae</taxon>
        <taxon>CS clade</taxon>
        <taxon>Chlamydomonadales</taxon>
        <taxon>Astrephomenaceae</taxon>
        <taxon>Astrephomene</taxon>
    </lineage>
</organism>
<accession>A0AAD3DRS3</accession>
<comment type="caution">
    <text evidence="2">The sequence shown here is derived from an EMBL/GenBank/DDBJ whole genome shotgun (WGS) entry which is preliminary data.</text>
</comment>
<evidence type="ECO:0000313" key="3">
    <source>
        <dbReference type="Proteomes" id="UP001054857"/>
    </source>
</evidence>
<sequence>LTLLILLLNNTYKSLPRATHLTAMACDESRHLEQLQRQIDEIEALRAMYDNGFEDGSCPPGSSSSSGSSAALQLEAVERGALSLAQQMCDAAAAAAAVGAAGTASADARRGLEGDSG</sequence>
<protein>
    <submittedName>
        <fullName evidence="2">Uncharacterized protein</fullName>
    </submittedName>
</protein>
<feature type="region of interest" description="Disordered" evidence="1">
    <location>
        <begin position="51"/>
        <end position="71"/>
    </location>
</feature>
<keyword evidence="3" id="KW-1185">Reference proteome</keyword>
<evidence type="ECO:0000256" key="1">
    <source>
        <dbReference type="SAM" id="MobiDB-lite"/>
    </source>
</evidence>
<gene>
    <name evidence="2" type="ORF">Agub_g7236</name>
</gene>
<dbReference type="EMBL" id="BMAR01000010">
    <property type="protein sequence ID" value="GFR45782.1"/>
    <property type="molecule type" value="Genomic_DNA"/>
</dbReference>
<reference evidence="2 3" key="1">
    <citation type="journal article" date="2021" name="Sci. Rep.">
        <title>Genome sequencing of the multicellular alga Astrephomene provides insights into convergent evolution of germ-soma differentiation.</title>
        <authorList>
            <person name="Yamashita S."/>
            <person name="Yamamoto K."/>
            <person name="Matsuzaki R."/>
            <person name="Suzuki S."/>
            <person name="Yamaguchi H."/>
            <person name="Hirooka S."/>
            <person name="Minakuchi Y."/>
            <person name="Miyagishima S."/>
            <person name="Kawachi M."/>
            <person name="Toyoda A."/>
            <person name="Nozaki H."/>
        </authorList>
    </citation>
    <scope>NUCLEOTIDE SEQUENCE [LARGE SCALE GENOMIC DNA]</scope>
    <source>
        <strain evidence="2 3">NIES-4017</strain>
    </source>
</reference>
<dbReference type="Proteomes" id="UP001054857">
    <property type="component" value="Unassembled WGS sequence"/>
</dbReference>
<feature type="compositionally biased region" description="Low complexity" evidence="1">
    <location>
        <begin position="56"/>
        <end position="69"/>
    </location>
</feature>
<dbReference type="AlphaFoldDB" id="A0AAD3DRS3"/>
<feature type="non-terminal residue" evidence="2">
    <location>
        <position position="1"/>
    </location>
</feature>
<feature type="non-terminal residue" evidence="2">
    <location>
        <position position="117"/>
    </location>
</feature>
<evidence type="ECO:0000313" key="2">
    <source>
        <dbReference type="EMBL" id="GFR45782.1"/>
    </source>
</evidence>
<name>A0AAD3DRS3_9CHLO</name>
<proteinExistence type="predicted"/>